<dbReference type="EMBL" id="JACEIK010001941">
    <property type="protein sequence ID" value="MCD7473226.1"/>
    <property type="molecule type" value="Genomic_DNA"/>
</dbReference>
<protein>
    <submittedName>
        <fullName evidence="2">Uncharacterized protein</fullName>
    </submittedName>
</protein>
<feature type="compositionally biased region" description="Polar residues" evidence="1">
    <location>
        <begin position="85"/>
        <end position="102"/>
    </location>
</feature>
<name>A0ABS8TQV1_DATST</name>
<accession>A0ABS8TQV1</accession>
<organism evidence="2 3">
    <name type="scientific">Datura stramonium</name>
    <name type="common">Jimsonweed</name>
    <name type="synonym">Common thornapple</name>
    <dbReference type="NCBI Taxonomy" id="4076"/>
    <lineage>
        <taxon>Eukaryota</taxon>
        <taxon>Viridiplantae</taxon>
        <taxon>Streptophyta</taxon>
        <taxon>Embryophyta</taxon>
        <taxon>Tracheophyta</taxon>
        <taxon>Spermatophyta</taxon>
        <taxon>Magnoliopsida</taxon>
        <taxon>eudicotyledons</taxon>
        <taxon>Gunneridae</taxon>
        <taxon>Pentapetalae</taxon>
        <taxon>asterids</taxon>
        <taxon>lamiids</taxon>
        <taxon>Solanales</taxon>
        <taxon>Solanaceae</taxon>
        <taxon>Solanoideae</taxon>
        <taxon>Datureae</taxon>
        <taxon>Datura</taxon>
    </lineage>
</organism>
<feature type="non-terminal residue" evidence="2">
    <location>
        <position position="1"/>
    </location>
</feature>
<feature type="region of interest" description="Disordered" evidence="1">
    <location>
        <begin position="85"/>
        <end position="117"/>
    </location>
</feature>
<keyword evidence="3" id="KW-1185">Reference proteome</keyword>
<evidence type="ECO:0000313" key="2">
    <source>
        <dbReference type="EMBL" id="MCD7473226.1"/>
    </source>
</evidence>
<reference evidence="2 3" key="1">
    <citation type="journal article" date="2021" name="BMC Genomics">
        <title>Datura genome reveals duplications of psychoactive alkaloid biosynthetic genes and high mutation rate following tissue culture.</title>
        <authorList>
            <person name="Rajewski A."/>
            <person name="Carter-House D."/>
            <person name="Stajich J."/>
            <person name="Litt A."/>
        </authorList>
    </citation>
    <scope>NUCLEOTIDE SEQUENCE [LARGE SCALE GENOMIC DNA]</scope>
    <source>
        <strain evidence="2">AR-01</strain>
    </source>
</reference>
<gene>
    <name evidence="2" type="ORF">HAX54_014937</name>
</gene>
<evidence type="ECO:0000256" key="1">
    <source>
        <dbReference type="SAM" id="MobiDB-lite"/>
    </source>
</evidence>
<sequence length="117" mass="13263">STEALETPYAQSAAPRISFSRSIHRQIWLKFHPLSSPQSAFLFFQARPLMAPGLFGVLKPPRTKTLNSKESTVCFSFPSESGRHFQQTNNAFRPNPNWPNEQETVDPANQHPQLHFG</sequence>
<dbReference type="Proteomes" id="UP000823775">
    <property type="component" value="Unassembled WGS sequence"/>
</dbReference>
<proteinExistence type="predicted"/>
<comment type="caution">
    <text evidence="2">The sequence shown here is derived from an EMBL/GenBank/DDBJ whole genome shotgun (WGS) entry which is preliminary data.</text>
</comment>
<evidence type="ECO:0000313" key="3">
    <source>
        <dbReference type="Proteomes" id="UP000823775"/>
    </source>
</evidence>